<dbReference type="Proteomes" id="UP000603227">
    <property type="component" value="Unassembled WGS sequence"/>
</dbReference>
<sequence length="250" mass="27012">MNRTWFRRFGPALEGGIRLVCFPHAGASATAYLGLSRSLADSRGLDVLAVQYPGRQDRRQEQPLRTIDELARSIADEFAPFTDRPYSFFGHSMGAVVAYETTRRLLERRLPGPERLFLSGRGAPGPRPSAHDRLDSDAEILAAVRRLGGTGSALLDDPELLDMVLPALRADYGALARYTTDAAEPLPVPLTALVGDADPVVPVDTATAWRARTSRDFALNVFTGGHFYLDAHPAEVAAVIASSLLTGSTP</sequence>
<proteinExistence type="inferred from homology"/>
<keyword evidence="5" id="KW-1185">Reference proteome</keyword>
<accession>A0A918ZKC8</accession>
<reference evidence="4" key="2">
    <citation type="submission" date="2020-09" db="EMBL/GenBank/DDBJ databases">
        <authorList>
            <person name="Sun Q."/>
            <person name="Zhou Y."/>
        </authorList>
    </citation>
    <scope>NUCLEOTIDE SEQUENCE</scope>
    <source>
        <strain evidence="4">CGMCC 4.7403</strain>
    </source>
</reference>
<name>A0A918ZKC8_9ACTN</name>
<dbReference type="SMART" id="SM00824">
    <property type="entry name" value="PKS_TE"/>
    <property type="match status" value="1"/>
</dbReference>
<dbReference type="Gene3D" id="3.40.50.1820">
    <property type="entry name" value="alpha/beta hydrolase"/>
    <property type="match status" value="1"/>
</dbReference>
<evidence type="ECO:0000313" key="4">
    <source>
        <dbReference type="EMBL" id="GHE57466.1"/>
    </source>
</evidence>
<evidence type="ECO:0000256" key="1">
    <source>
        <dbReference type="ARBA" id="ARBA00007169"/>
    </source>
</evidence>
<dbReference type="AlphaFoldDB" id="A0A918ZKC8"/>
<evidence type="ECO:0000259" key="3">
    <source>
        <dbReference type="SMART" id="SM00824"/>
    </source>
</evidence>
<dbReference type="EMBL" id="BNAT01000045">
    <property type="protein sequence ID" value="GHE57466.1"/>
    <property type="molecule type" value="Genomic_DNA"/>
</dbReference>
<dbReference type="Pfam" id="PF00975">
    <property type="entry name" value="Thioesterase"/>
    <property type="match status" value="1"/>
</dbReference>
<dbReference type="GO" id="GO:0016787">
    <property type="term" value="F:hydrolase activity"/>
    <property type="evidence" value="ECO:0007669"/>
    <property type="project" value="UniProtKB-KW"/>
</dbReference>
<comment type="similarity">
    <text evidence="1">Belongs to the thioesterase family.</text>
</comment>
<feature type="domain" description="Thioesterase TesA-like" evidence="3">
    <location>
        <begin position="20"/>
        <end position="244"/>
    </location>
</feature>
<protein>
    <submittedName>
        <fullName evidence="4">Thioesterase</fullName>
    </submittedName>
</protein>
<gene>
    <name evidence="4" type="ORF">GCM10017771_80290</name>
</gene>
<dbReference type="InterPro" id="IPR012223">
    <property type="entry name" value="TEII"/>
</dbReference>
<dbReference type="GO" id="GO:0008610">
    <property type="term" value="P:lipid biosynthetic process"/>
    <property type="evidence" value="ECO:0007669"/>
    <property type="project" value="TreeGrafter"/>
</dbReference>
<reference evidence="4" key="1">
    <citation type="journal article" date="2014" name="Int. J. Syst. Evol. Microbiol.">
        <title>Complete genome sequence of Corynebacterium casei LMG S-19264T (=DSM 44701T), isolated from a smear-ripened cheese.</title>
        <authorList>
            <consortium name="US DOE Joint Genome Institute (JGI-PGF)"/>
            <person name="Walter F."/>
            <person name="Albersmeier A."/>
            <person name="Kalinowski J."/>
            <person name="Ruckert C."/>
        </authorList>
    </citation>
    <scope>NUCLEOTIDE SEQUENCE</scope>
    <source>
        <strain evidence="4">CGMCC 4.7403</strain>
    </source>
</reference>
<dbReference type="InterPro" id="IPR020802">
    <property type="entry name" value="TesA-like"/>
</dbReference>
<comment type="caution">
    <text evidence="4">The sequence shown here is derived from an EMBL/GenBank/DDBJ whole genome shotgun (WGS) entry which is preliminary data.</text>
</comment>
<dbReference type="InterPro" id="IPR001031">
    <property type="entry name" value="Thioesterase"/>
</dbReference>
<dbReference type="PANTHER" id="PTHR11487">
    <property type="entry name" value="THIOESTERASE"/>
    <property type="match status" value="1"/>
</dbReference>
<dbReference type="RefSeq" id="WP_189787370.1">
    <property type="nucleotide sequence ID" value="NZ_BNAT01000045.1"/>
</dbReference>
<evidence type="ECO:0000256" key="2">
    <source>
        <dbReference type="ARBA" id="ARBA00022801"/>
    </source>
</evidence>
<dbReference type="SUPFAM" id="SSF53474">
    <property type="entry name" value="alpha/beta-Hydrolases"/>
    <property type="match status" value="1"/>
</dbReference>
<keyword evidence="2" id="KW-0378">Hydrolase</keyword>
<dbReference type="InterPro" id="IPR029058">
    <property type="entry name" value="AB_hydrolase_fold"/>
</dbReference>
<organism evidence="4 5">
    <name type="scientific">Streptomyces capitiformicae</name>
    <dbReference type="NCBI Taxonomy" id="2014920"/>
    <lineage>
        <taxon>Bacteria</taxon>
        <taxon>Bacillati</taxon>
        <taxon>Actinomycetota</taxon>
        <taxon>Actinomycetes</taxon>
        <taxon>Kitasatosporales</taxon>
        <taxon>Streptomycetaceae</taxon>
        <taxon>Streptomyces</taxon>
    </lineage>
</organism>
<dbReference type="PANTHER" id="PTHR11487:SF0">
    <property type="entry name" value="S-ACYL FATTY ACID SYNTHASE THIOESTERASE, MEDIUM CHAIN"/>
    <property type="match status" value="1"/>
</dbReference>
<evidence type="ECO:0000313" key="5">
    <source>
        <dbReference type="Proteomes" id="UP000603227"/>
    </source>
</evidence>